<comment type="caution">
    <text evidence="2">The sequence shown here is derived from an EMBL/GenBank/DDBJ whole genome shotgun (WGS) entry which is preliminary data.</text>
</comment>
<name>A0A8S9TJH6_PHYIN</name>
<evidence type="ECO:0000313" key="3">
    <source>
        <dbReference type="Proteomes" id="UP000704712"/>
    </source>
</evidence>
<evidence type="ECO:0000256" key="1">
    <source>
        <dbReference type="SAM" id="MobiDB-lite"/>
    </source>
</evidence>
<reference evidence="2" key="1">
    <citation type="submission" date="2020-03" db="EMBL/GenBank/DDBJ databases">
        <title>Hybrid Assembly of Korean Phytophthora infestans isolates.</title>
        <authorList>
            <person name="Prokchorchik M."/>
            <person name="Lee Y."/>
            <person name="Seo J."/>
            <person name="Cho J.-H."/>
            <person name="Park Y.-E."/>
            <person name="Jang D.-C."/>
            <person name="Im J.-S."/>
            <person name="Choi J.-G."/>
            <person name="Park H.-J."/>
            <person name="Lee G.-B."/>
            <person name="Lee Y.-G."/>
            <person name="Hong S.-Y."/>
            <person name="Cho K."/>
            <person name="Sohn K.H."/>
        </authorList>
    </citation>
    <scope>NUCLEOTIDE SEQUENCE</scope>
    <source>
        <strain evidence="2">KR_2_A2</strain>
    </source>
</reference>
<dbReference type="Proteomes" id="UP000704712">
    <property type="component" value="Unassembled WGS sequence"/>
</dbReference>
<gene>
    <name evidence="2" type="ORF">GN958_ATG23138</name>
</gene>
<feature type="region of interest" description="Disordered" evidence="1">
    <location>
        <begin position="1"/>
        <end position="32"/>
    </location>
</feature>
<protein>
    <submittedName>
        <fullName evidence="2">Uncharacterized protein</fullName>
    </submittedName>
</protein>
<evidence type="ECO:0000313" key="2">
    <source>
        <dbReference type="EMBL" id="KAF4127652.1"/>
    </source>
</evidence>
<feature type="compositionally biased region" description="Basic and acidic residues" evidence="1">
    <location>
        <begin position="63"/>
        <end position="72"/>
    </location>
</feature>
<feature type="region of interest" description="Disordered" evidence="1">
    <location>
        <begin position="58"/>
        <end position="79"/>
    </location>
</feature>
<accession>A0A8S9TJH6</accession>
<proteinExistence type="predicted"/>
<organism evidence="2 3">
    <name type="scientific">Phytophthora infestans</name>
    <name type="common">Potato late blight agent</name>
    <name type="synonym">Botrytis infestans</name>
    <dbReference type="NCBI Taxonomy" id="4787"/>
    <lineage>
        <taxon>Eukaryota</taxon>
        <taxon>Sar</taxon>
        <taxon>Stramenopiles</taxon>
        <taxon>Oomycota</taxon>
        <taxon>Peronosporomycetes</taxon>
        <taxon>Peronosporales</taxon>
        <taxon>Peronosporaceae</taxon>
        <taxon>Phytophthora</taxon>
    </lineage>
</organism>
<dbReference type="EMBL" id="JAACNO010003229">
    <property type="protein sequence ID" value="KAF4127652.1"/>
    <property type="molecule type" value="Genomic_DNA"/>
</dbReference>
<sequence>MFEGKNEEDGAATQEDVEKSVEADEEEEGLALPSTLSVAHGFQFNAEAERVLLAEVLSSPPYETERGADSARRPSTSRAIDLDISNGEALYTIL</sequence>
<dbReference type="AlphaFoldDB" id="A0A8S9TJH6"/>